<sequence length="95" mass="10642">MAMDLAAEAERKASWDDATGSPKRLSLSFSTSSSSYSMWSWSEIMKLRASFLTGLGDLNSVKVRLRCCWSPCEFYIVICGSAVVESMPESYFYNL</sequence>
<dbReference type="AlphaFoldDB" id="A0A540N2G0"/>
<feature type="region of interest" description="Disordered" evidence="1">
    <location>
        <begin position="1"/>
        <end position="24"/>
    </location>
</feature>
<evidence type="ECO:0000313" key="3">
    <source>
        <dbReference type="Proteomes" id="UP000315295"/>
    </source>
</evidence>
<protein>
    <submittedName>
        <fullName evidence="2">Uncharacterized protein</fullName>
    </submittedName>
</protein>
<organism evidence="2 3">
    <name type="scientific">Malus baccata</name>
    <name type="common">Siberian crab apple</name>
    <name type="synonym">Pyrus baccata</name>
    <dbReference type="NCBI Taxonomy" id="106549"/>
    <lineage>
        <taxon>Eukaryota</taxon>
        <taxon>Viridiplantae</taxon>
        <taxon>Streptophyta</taxon>
        <taxon>Embryophyta</taxon>
        <taxon>Tracheophyta</taxon>
        <taxon>Spermatophyta</taxon>
        <taxon>Magnoliopsida</taxon>
        <taxon>eudicotyledons</taxon>
        <taxon>Gunneridae</taxon>
        <taxon>Pentapetalae</taxon>
        <taxon>rosids</taxon>
        <taxon>fabids</taxon>
        <taxon>Rosales</taxon>
        <taxon>Rosaceae</taxon>
        <taxon>Amygdaloideae</taxon>
        <taxon>Maleae</taxon>
        <taxon>Malus</taxon>
    </lineage>
</organism>
<keyword evidence="3" id="KW-1185">Reference proteome</keyword>
<evidence type="ECO:0000256" key="1">
    <source>
        <dbReference type="SAM" id="MobiDB-lite"/>
    </source>
</evidence>
<comment type="caution">
    <text evidence="2">The sequence shown here is derived from an EMBL/GenBank/DDBJ whole genome shotgun (WGS) entry which is preliminary data.</text>
</comment>
<dbReference type="EMBL" id="VIEB01000127">
    <property type="protein sequence ID" value="TQE05222.1"/>
    <property type="molecule type" value="Genomic_DNA"/>
</dbReference>
<proteinExistence type="predicted"/>
<name>A0A540N2G0_MALBA</name>
<gene>
    <name evidence="2" type="ORF">C1H46_009201</name>
</gene>
<accession>A0A540N2G0</accession>
<evidence type="ECO:0000313" key="2">
    <source>
        <dbReference type="EMBL" id="TQE05222.1"/>
    </source>
</evidence>
<reference evidence="2 3" key="1">
    <citation type="journal article" date="2019" name="G3 (Bethesda)">
        <title>Sequencing of a Wild Apple (Malus baccata) Genome Unravels the Differences Between Cultivated and Wild Apple Species Regarding Disease Resistance and Cold Tolerance.</title>
        <authorList>
            <person name="Chen X."/>
        </authorList>
    </citation>
    <scope>NUCLEOTIDE SEQUENCE [LARGE SCALE GENOMIC DNA]</scope>
    <source>
        <strain evidence="3">cv. Shandingzi</strain>
        <tissue evidence="2">Leaves</tissue>
    </source>
</reference>
<dbReference type="Proteomes" id="UP000315295">
    <property type="component" value="Unassembled WGS sequence"/>
</dbReference>